<evidence type="ECO:0000256" key="5">
    <source>
        <dbReference type="ARBA" id="ARBA00022837"/>
    </source>
</evidence>
<evidence type="ECO:0000259" key="8">
    <source>
        <dbReference type="Pfam" id="PF05567"/>
    </source>
</evidence>
<evidence type="ECO:0000313" key="10">
    <source>
        <dbReference type="Proteomes" id="UP001164935"/>
    </source>
</evidence>
<sequence length="1161" mass="125080">MKTSPITVSSITARPIKIALYRLSTAALALVLTLGYTTPASLGAGIFPPEPPPEEPPPTPGEPDPDPDPDPEPPTEPEPEPPIGGGDDGPIDEDYEIPEEQTGISPAPLNVVSRVPPNVLLILDNSESGQEGLDGRVAIGTNAGDRANLAACQTNTFNAVLCPAGARSPLSKSSIMKRVGRDLVERYRNDINLGLMAYQQNSASRNRNDAFNNRSVVWRLTERALDVRYSTNATPNWYDPSFDGEWDASTKRYRTRLPNSDIYAFFNVGIPGYYIINRSSLQLPDSSDDRTEYWRNSGTNSAGEQFVDRYLRIISRSGGLQYADYDGNARIPLVDSLRQRGIPNWGQNILSLQLNQLEWRTTSSPGLGYLHVPIGGLNEDGTINTDHWNAITTKLTPQRHDWIGNSDNPMTDPSWPLLATGLTPIEGTMYTVRDYFLNNASWGGDFKNNQGYQAGITIPNINNPDAQQCLVNANIWLTDGLPSVDRFGNSLGNNVSRALSSAEAAIKRLYDDTNRELSSPVKTYVVGFNLPPDIANLPNVSDDPLGDLARAGGTERAYFANDEASLNQVMQQVLGNIIAASQSNTSAAVNSDEFGLEGGNLLFTAGFRSDDWSGRLAASVIQPDGSRSERWNAQTTLAQQVGNRRLLTSKRLDEGERIGALLIPENSGLTSAEISWLQGLNVQGLRPRANSLLGDVINANPVVLQGNETRPSLLLVAANDGMLHGFNASNGSELFAYLPAELTQGDSPVLRALTREDYNHRYFMDGTPAVREVNIQSGPEAVAVGTMGAGGRTVFALDVSDPGNMGASDVLWEFRHPELGTGVSEPTITQLTDGTWVAIFGNGYNSTGYQASLFVVRLTDGKLIAHLKTNSGTQQAPNGLATPTVTAWPRFSGAQFAYAGDLAGNMWRFPLTNTGSVNRLYAGQADQPITSAPAVTLSSDSPDTLMVLFGTGSYFRSSDIGDSSKQQLIGLEDRVDRSLPFTSSNLALQRITGNATRDGFNLRASSNEAPTSSQRGWRLELPPGERVIARPSISSSLPRRVRFSTLLPDESDPCGGGRSGFFMSLLADTGGSGGTTTFDFNGDGKEDSDANINGEAITGLQAGTGERLVSVNDGNIERLFVGNPDDPDASPNGDGSIAIGFSNDHLGRRSWRQLSGEENIN</sequence>
<gene>
    <name evidence="9" type="ORF">M0220_10215</name>
</gene>
<organism evidence="9 10">
    <name type="scientific">Halomonas qinghailakensis</name>
    <dbReference type="NCBI Taxonomy" id="2937790"/>
    <lineage>
        <taxon>Bacteria</taxon>
        <taxon>Pseudomonadati</taxon>
        <taxon>Pseudomonadota</taxon>
        <taxon>Gammaproteobacteria</taxon>
        <taxon>Oceanospirillales</taxon>
        <taxon>Halomonadaceae</taxon>
        <taxon>Halomonas</taxon>
    </lineage>
</organism>
<evidence type="ECO:0000256" key="2">
    <source>
        <dbReference type="ARBA" id="ARBA00008387"/>
    </source>
</evidence>
<keyword evidence="5" id="KW-0106">Calcium</keyword>
<feature type="domain" description="PilY1 beta-propeller" evidence="8">
    <location>
        <begin position="706"/>
        <end position="912"/>
    </location>
</feature>
<comment type="similarity">
    <text evidence="2">Belongs to the PilY1 family.</text>
</comment>
<evidence type="ECO:0000256" key="7">
    <source>
        <dbReference type="SAM" id="MobiDB-lite"/>
    </source>
</evidence>
<dbReference type="Proteomes" id="UP001164935">
    <property type="component" value="Chromosome"/>
</dbReference>
<accession>A0AA46TMU2</accession>
<dbReference type="GO" id="GO:0009289">
    <property type="term" value="C:pilus"/>
    <property type="evidence" value="ECO:0007669"/>
    <property type="project" value="UniProtKB-SubCell"/>
</dbReference>
<dbReference type="RefSeq" id="WP_264017567.1">
    <property type="nucleotide sequence ID" value="NZ_CP096973.1"/>
</dbReference>
<dbReference type="InterPro" id="IPR008707">
    <property type="entry name" value="B-propeller_PilY1"/>
</dbReference>
<keyword evidence="4" id="KW-0479">Metal-binding</keyword>
<dbReference type="GO" id="GO:0046872">
    <property type="term" value="F:metal ion binding"/>
    <property type="evidence" value="ECO:0007669"/>
    <property type="project" value="UniProtKB-KW"/>
</dbReference>
<keyword evidence="10" id="KW-1185">Reference proteome</keyword>
<evidence type="ECO:0000256" key="4">
    <source>
        <dbReference type="ARBA" id="ARBA00022723"/>
    </source>
</evidence>
<evidence type="ECO:0000313" key="9">
    <source>
        <dbReference type="EMBL" id="UYO73270.1"/>
    </source>
</evidence>
<dbReference type="KEGG" id="hqn:M0220_10215"/>
<feature type="compositionally biased region" description="Pro residues" evidence="7">
    <location>
        <begin position="48"/>
        <end position="62"/>
    </location>
</feature>
<name>A0AA46TMU2_9GAMM</name>
<keyword evidence="3" id="KW-1029">Fimbrium biogenesis</keyword>
<evidence type="ECO:0000256" key="6">
    <source>
        <dbReference type="ARBA" id="ARBA00023263"/>
    </source>
</evidence>
<evidence type="ECO:0000256" key="3">
    <source>
        <dbReference type="ARBA" id="ARBA00022558"/>
    </source>
</evidence>
<proteinExistence type="inferred from homology"/>
<feature type="compositionally biased region" description="Acidic residues" evidence="7">
    <location>
        <begin position="63"/>
        <end position="79"/>
    </location>
</feature>
<reference evidence="9" key="1">
    <citation type="submission" date="2022-05" db="EMBL/GenBank/DDBJ databases">
        <title>Complete sequence of a novel PHA-producing Halomonas strain.</title>
        <authorList>
            <person name="Zheng Z."/>
        </authorList>
    </citation>
    <scope>NUCLEOTIDE SEQUENCE</scope>
    <source>
        <strain evidence="9">ZZQ-149</strain>
    </source>
</reference>
<keyword evidence="6" id="KW-0281">Fimbrium</keyword>
<dbReference type="SUPFAM" id="SSF50998">
    <property type="entry name" value="Quinoprotein alcohol dehydrogenase-like"/>
    <property type="match status" value="1"/>
</dbReference>
<dbReference type="InterPro" id="IPR011047">
    <property type="entry name" value="Quinoprotein_ADH-like_sf"/>
</dbReference>
<feature type="compositionally biased region" description="Polar residues" evidence="7">
    <location>
        <begin position="1003"/>
        <end position="1015"/>
    </location>
</feature>
<dbReference type="EMBL" id="CP096973">
    <property type="protein sequence ID" value="UYO73270.1"/>
    <property type="molecule type" value="Genomic_DNA"/>
</dbReference>
<dbReference type="AlphaFoldDB" id="A0AA46TMU2"/>
<feature type="region of interest" description="Disordered" evidence="7">
    <location>
        <begin position="43"/>
        <end position="95"/>
    </location>
</feature>
<dbReference type="Pfam" id="PF05567">
    <property type="entry name" value="T4P_PilY1"/>
    <property type="match status" value="1"/>
</dbReference>
<evidence type="ECO:0000256" key="1">
    <source>
        <dbReference type="ARBA" id="ARBA00004561"/>
    </source>
</evidence>
<comment type="subcellular location">
    <subcellularLocation>
        <location evidence="1">Fimbrium</location>
    </subcellularLocation>
</comment>
<protein>
    <submittedName>
        <fullName evidence="9">PilC/PilY family type IV pilus protein</fullName>
    </submittedName>
</protein>
<feature type="region of interest" description="Disordered" evidence="7">
    <location>
        <begin position="998"/>
        <end position="1018"/>
    </location>
</feature>